<dbReference type="InterPro" id="IPR011275">
    <property type="entry name" value="Malate_DH_type3"/>
</dbReference>
<dbReference type="SUPFAM" id="SSF51735">
    <property type="entry name" value="NAD(P)-binding Rossmann-fold domains"/>
    <property type="match status" value="1"/>
</dbReference>
<comment type="function">
    <text evidence="4">Catalyzes the reversible oxidation of malate to oxaloacetate.</text>
</comment>
<keyword evidence="2 4" id="KW-0560">Oxidoreductase</keyword>
<dbReference type="Gene3D" id="3.90.110.10">
    <property type="entry name" value="Lactate dehydrogenase/glycoside hydrolase, family 4, C-terminal"/>
    <property type="match status" value="1"/>
</dbReference>
<feature type="binding site" evidence="4 6">
    <location>
        <position position="153"/>
    </location>
    <ligand>
        <name>substrate</name>
    </ligand>
</feature>
<organism evidence="10 11">
    <name type="scientific">Arcobacter caeni</name>
    <dbReference type="NCBI Taxonomy" id="1912877"/>
    <lineage>
        <taxon>Bacteria</taxon>
        <taxon>Pseudomonadati</taxon>
        <taxon>Campylobacterota</taxon>
        <taxon>Epsilonproteobacteria</taxon>
        <taxon>Campylobacterales</taxon>
        <taxon>Arcobacteraceae</taxon>
        <taxon>Arcobacter</taxon>
    </lineage>
</organism>
<feature type="binding site" evidence="4 7">
    <location>
        <position position="35"/>
    </location>
    <ligand>
        <name>NAD(+)</name>
        <dbReference type="ChEBI" id="CHEBI:57540"/>
    </ligand>
</feature>
<comment type="caution">
    <text evidence="10">The sequence shown here is derived from an EMBL/GenBank/DDBJ whole genome shotgun (WGS) entry which is preliminary data.</text>
</comment>
<feature type="binding site" evidence="4 7">
    <location>
        <begin position="10"/>
        <end position="15"/>
    </location>
    <ligand>
        <name>NAD(+)</name>
        <dbReference type="ChEBI" id="CHEBI:57540"/>
    </ligand>
</feature>
<evidence type="ECO:0000256" key="6">
    <source>
        <dbReference type="PIRSR" id="PIRSR000102-2"/>
    </source>
</evidence>
<dbReference type="InterPro" id="IPR001557">
    <property type="entry name" value="L-lactate/malate_DH"/>
</dbReference>
<keyword evidence="11" id="KW-1185">Reference proteome</keyword>
<accession>A0A363CXN2</accession>
<comment type="catalytic activity">
    <reaction evidence="4">
        <text>(S)-malate + NAD(+) = oxaloacetate + NADH + H(+)</text>
        <dbReference type="Rhea" id="RHEA:21432"/>
        <dbReference type="ChEBI" id="CHEBI:15378"/>
        <dbReference type="ChEBI" id="CHEBI:15589"/>
        <dbReference type="ChEBI" id="CHEBI:16452"/>
        <dbReference type="ChEBI" id="CHEBI:57540"/>
        <dbReference type="ChEBI" id="CHEBI:57945"/>
        <dbReference type="EC" id="1.1.1.37"/>
    </reaction>
</comment>
<dbReference type="PRINTS" id="PR00086">
    <property type="entry name" value="LLDHDRGNASE"/>
</dbReference>
<protein>
    <recommendedName>
        <fullName evidence="4">Malate dehydrogenase</fullName>
        <ecNumber evidence="4">1.1.1.37</ecNumber>
    </recommendedName>
</protein>
<dbReference type="EC" id="1.1.1.37" evidence="4"/>
<name>A0A363CXN2_9BACT</name>
<dbReference type="InterPro" id="IPR001236">
    <property type="entry name" value="Lactate/malate_DH_N"/>
</dbReference>
<dbReference type="InterPro" id="IPR015955">
    <property type="entry name" value="Lactate_DH/Glyco_Ohase_4_C"/>
</dbReference>
<dbReference type="HAMAP" id="MF_00487">
    <property type="entry name" value="Malate_dehydrog_3"/>
    <property type="match status" value="1"/>
</dbReference>
<dbReference type="CDD" id="cd01339">
    <property type="entry name" value="LDH-like_MDH"/>
    <property type="match status" value="1"/>
</dbReference>
<evidence type="ECO:0000256" key="4">
    <source>
        <dbReference type="HAMAP-Rule" id="MF_00487"/>
    </source>
</evidence>
<dbReference type="GO" id="GO:0030060">
    <property type="term" value="F:L-malate dehydrogenase (NAD+) activity"/>
    <property type="evidence" value="ECO:0007669"/>
    <property type="project" value="UniProtKB-UniRule"/>
</dbReference>
<dbReference type="FunFam" id="3.90.110.10:FF:000004">
    <property type="entry name" value="Malate dehydrogenase"/>
    <property type="match status" value="1"/>
</dbReference>
<dbReference type="PANTHER" id="PTHR43128">
    <property type="entry name" value="L-2-HYDROXYCARBOXYLATE DEHYDROGENASE (NAD(P)(+))"/>
    <property type="match status" value="1"/>
</dbReference>
<evidence type="ECO:0000256" key="5">
    <source>
        <dbReference type="PIRSR" id="PIRSR000102-1"/>
    </source>
</evidence>
<evidence type="ECO:0000313" key="10">
    <source>
        <dbReference type="EMBL" id="PUE63822.1"/>
    </source>
</evidence>
<dbReference type="EMBL" id="MUXE01000013">
    <property type="protein sequence ID" value="PUE63822.1"/>
    <property type="molecule type" value="Genomic_DNA"/>
</dbReference>
<dbReference type="InterPro" id="IPR036291">
    <property type="entry name" value="NAD(P)-bd_dom_sf"/>
</dbReference>
<dbReference type="SUPFAM" id="SSF56327">
    <property type="entry name" value="LDH C-terminal domain-like"/>
    <property type="match status" value="1"/>
</dbReference>
<evidence type="ECO:0000256" key="7">
    <source>
        <dbReference type="PIRSR" id="PIRSR000102-3"/>
    </source>
</evidence>
<proteinExistence type="inferred from homology"/>
<dbReference type="Proteomes" id="UP000251135">
    <property type="component" value="Unassembled WGS sequence"/>
</dbReference>
<comment type="similarity">
    <text evidence="4">Belongs to the LDH/MDH superfamily. MDH type 3 family.</text>
</comment>
<evidence type="ECO:0000256" key="1">
    <source>
        <dbReference type="ARBA" id="ARBA00022532"/>
    </source>
</evidence>
<dbReference type="PANTHER" id="PTHR43128:SF16">
    <property type="entry name" value="L-LACTATE DEHYDROGENASE"/>
    <property type="match status" value="1"/>
</dbReference>
<dbReference type="GO" id="GO:0006089">
    <property type="term" value="P:lactate metabolic process"/>
    <property type="evidence" value="ECO:0007669"/>
    <property type="project" value="TreeGrafter"/>
</dbReference>
<dbReference type="NCBIfam" id="NF004863">
    <property type="entry name" value="PRK06223.1"/>
    <property type="match status" value="1"/>
</dbReference>
<evidence type="ECO:0000256" key="3">
    <source>
        <dbReference type="ARBA" id="ARBA00023027"/>
    </source>
</evidence>
<dbReference type="PIRSF" id="PIRSF000102">
    <property type="entry name" value="Lac_mal_DH"/>
    <property type="match status" value="1"/>
</dbReference>
<dbReference type="InterPro" id="IPR022383">
    <property type="entry name" value="Lactate/malate_DH_C"/>
</dbReference>
<dbReference type="Gene3D" id="3.40.50.720">
    <property type="entry name" value="NAD(P)-binding Rossmann-like Domain"/>
    <property type="match status" value="1"/>
</dbReference>
<feature type="domain" description="Lactate/malate dehydrogenase C-terminal" evidence="9">
    <location>
        <begin position="149"/>
        <end position="310"/>
    </location>
</feature>
<dbReference type="Pfam" id="PF00056">
    <property type="entry name" value="Ldh_1_N"/>
    <property type="match status" value="1"/>
</dbReference>
<feature type="binding site" evidence="4 6">
    <location>
        <position position="84"/>
    </location>
    <ligand>
        <name>substrate</name>
    </ligand>
</feature>
<dbReference type="Pfam" id="PF02866">
    <property type="entry name" value="Ldh_1_C"/>
    <property type="match status" value="1"/>
</dbReference>
<feature type="binding site" evidence="4 6">
    <location>
        <position position="90"/>
    </location>
    <ligand>
        <name>substrate</name>
    </ligand>
</feature>
<evidence type="ECO:0000313" key="11">
    <source>
        <dbReference type="Proteomes" id="UP000251135"/>
    </source>
</evidence>
<feature type="active site" description="Proton acceptor" evidence="4 5">
    <location>
        <position position="177"/>
    </location>
</feature>
<evidence type="ECO:0000256" key="2">
    <source>
        <dbReference type="ARBA" id="ARBA00023002"/>
    </source>
</evidence>
<reference evidence="10 11" key="1">
    <citation type="submission" date="2017-02" db="EMBL/GenBank/DDBJ databases">
        <title>Arcobacter caeni sp. nov, a new Arcobacter species isolated from reclaimed water.</title>
        <authorList>
            <person name="Figueras M.J."/>
            <person name="Perez-Cataluna A."/>
            <person name="Salas-Masso N."/>
        </authorList>
    </citation>
    <scope>NUCLEOTIDE SEQUENCE [LARGE SCALE GENOMIC DNA]</scope>
    <source>
        <strain evidence="10 11">RW17-10</strain>
    </source>
</reference>
<dbReference type="GO" id="GO:0004459">
    <property type="term" value="F:L-lactate dehydrogenase (NAD+) activity"/>
    <property type="evidence" value="ECO:0007669"/>
    <property type="project" value="TreeGrafter"/>
</dbReference>
<keyword evidence="3 4" id="KW-0520">NAD</keyword>
<dbReference type="RefSeq" id="WP_108559892.1">
    <property type="nucleotide sequence ID" value="NZ_MUXE01000013.1"/>
</dbReference>
<evidence type="ECO:0000259" key="9">
    <source>
        <dbReference type="Pfam" id="PF02866"/>
    </source>
</evidence>
<feature type="binding site" evidence="4 7">
    <location>
        <position position="97"/>
    </location>
    <ligand>
        <name>NAD(+)</name>
        <dbReference type="ChEBI" id="CHEBI:57540"/>
    </ligand>
</feature>
<feature type="domain" description="Lactate/malate dehydrogenase N-terminal" evidence="8">
    <location>
        <begin position="5"/>
        <end position="144"/>
    </location>
</feature>
<dbReference type="AlphaFoldDB" id="A0A363CXN2"/>
<keyword evidence="1 4" id="KW-0816">Tricarboxylic acid cycle</keyword>
<feature type="binding site" evidence="4 6">
    <location>
        <position position="122"/>
    </location>
    <ligand>
        <name>substrate</name>
    </ligand>
</feature>
<feature type="binding site" evidence="4 7">
    <location>
        <begin position="120"/>
        <end position="122"/>
    </location>
    <ligand>
        <name>NAD(+)</name>
        <dbReference type="ChEBI" id="CHEBI:57540"/>
    </ligand>
</feature>
<dbReference type="GO" id="GO:0006099">
    <property type="term" value="P:tricarboxylic acid cycle"/>
    <property type="evidence" value="ECO:0007669"/>
    <property type="project" value="UniProtKB-UniRule"/>
</dbReference>
<evidence type="ECO:0000259" key="8">
    <source>
        <dbReference type="Pfam" id="PF00056"/>
    </source>
</evidence>
<gene>
    <name evidence="4" type="primary">mdh</name>
    <name evidence="10" type="ORF">B0174_09030</name>
</gene>
<sequence>MNKKRVGIVGVGNVGATLAFTLATKDICSSILLKDKRENITQAMALDISQATNAANSKTVIHACLNDEEFKDCDVIVITAGLPRKPGMSRDDLLLTNAKIMISVIKSIIPHNPNAIIIIVSNPLDAMVYTALKASNWSRNRIIGMAGILDSARMAHFIFEKLGYGQGQIEASVMGGHGDDMVPLTNFSTVAGVSLNEVLSKEDIEDIVNKTKNGGAQIVKLLETGSAYYAPAYSTILMIEAILSNKKKIYPCAIMLEGEFGFKDIVSGVPIMLGSNGAEKIIELNLKEEQKIQFSKSISSVKSLITTLEEKIFNTK</sequence>
<dbReference type="OrthoDB" id="9802969at2"/>